<keyword evidence="3" id="KW-1185">Reference proteome</keyword>
<accession>A0ABR5JBD0</accession>
<feature type="transmembrane region" description="Helical" evidence="1">
    <location>
        <begin position="31"/>
        <end position="51"/>
    </location>
</feature>
<evidence type="ECO:0000256" key="1">
    <source>
        <dbReference type="SAM" id="Phobius"/>
    </source>
</evidence>
<keyword evidence="1" id="KW-1133">Transmembrane helix</keyword>
<keyword evidence="1" id="KW-0472">Membrane</keyword>
<feature type="non-terminal residue" evidence="2">
    <location>
        <position position="68"/>
    </location>
</feature>
<dbReference type="Proteomes" id="UP000037020">
    <property type="component" value="Unassembled WGS sequence"/>
</dbReference>
<evidence type="ECO:0008006" key="4">
    <source>
        <dbReference type="Google" id="ProtNLM"/>
    </source>
</evidence>
<evidence type="ECO:0000313" key="3">
    <source>
        <dbReference type="Proteomes" id="UP000037020"/>
    </source>
</evidence>
<name>A0ABR5JBD0_9ACTN</name>
<keyword evidence="1" id="KW-0812">Transmembrane</keyword>
<comment type="caution">
    <text evidence="2">The sequence shown here is derived from an EMBL/GenBank/DDBJ whole genome shotgun (WGS) entry which is preliminary data.</text>
</comment>
<sequence length="68" mass="7338">MTDVATVHSLWTMAAGAEDKIPAPHIEYGQLSPTLIVLAAAVLGVLVEAFLPRRSRYYAQLMLTVVGL</sequence>
<reference evidence="2 3" key="1">
    <citation type="submission" date="2015-07" db="EMBL/GenBank/DDBJ databases">
        <authorList>
            <person name="Ju K.-S."/>
            <person name="Doroghazi J.R."/>
            <person name="Metcalf W.W."/>
        </authorList>
    </citation>
    <scope>NUCLEOTIDE SEQUENCE [LARGE SCALE GENOMIC DNA]</scope>
    <source>
        <strain evidence="2 3">NRRL B-3589</strain>
    </source>
</reference>
<organism evidence="2 3">
    <name type="scientific">Streptomyces varsoviensis</name>
    <dbReference type="NCBI Taxonomy" id="67373"/>
    <lineage>
        <taxon>Bacteria</taxon>
        <taxon>Bacillati</taxon>
        <taxon>Actinomycetota</taxon>
        <taxon>Actinomycetes</taxon>
        <taxon>Kitasatosporales</taxon>
        <taxon>Streptomycetaceae</taxon>
        <taxon>Streptomyces</taxon>
    </lineage>
</organism>
<gene>
    <name evidence="2" type="ORF">ADK38_07415</name>
</gene>
<dbReference type="EMBL" id="LGUT01000604">
    <property type="protein sequence ID" value="KOG90672.1"/>
    <property type="molecule type" value="Genomic_DNA"/>
</dbReference>
<protein>
    <recommendedName>
        <fullName evidence="4">NADH-quinone oxidoreductase subunit N</fullName>
    </recommendedName>
</protein>
<proteinExistence type="predicted"/>
<evidence type="ECO:0000313" key="2">
    <source>
        <dbReference type="EMBL" id="KOG90672.1"/>
    </source>
</evidence>